<evidence type="ECO:0000313" key="3">
    <source>
        <dbReference type="Proteomes" id="UP001187192"/>
    </source>
</evidence>
<evidence type="ECO:0000313" key="2">
    <source>
        <dbReference type="EMBL" id="GMN69812.1"/>
    </source>
</evidence>
<accession>A0AA88E821</accession>
<protein>
    <submittedName>
        <fullName evidence="2">Uncharacterized protein</fullName>
    </submittedName>
</protein>
<dbReference type="AlphaFoldDB" id="A0AA88E821"/>
<gene>
    <name evidence="2" type="ORF">TIFTF001_038857</name>
</gene>
<comment type="caution">
    <text evidence="2">The sequence shown here is derived from an EMBL/GenBank/DDBJ whole genome shotgun (WGS) entry which is preliminary data.</text>
</comment>
<evidence type="ECO:0000256" key="1">
    <source>
        <dbReference type="SAM" id="MobiDB-lite"/>
    </source>
</evidence>
<dbReference type="Proteomes" id="UP001187192">
    <property type="component" value="Unassembled WGS sequence"/>
</dbReference>
<proteinExistence type="predicted"/>
<organism evidence="2 3">
    <name type="scientific">Ficus carica</name>
    <name type="common">Common fig</name>
    <dbReference type="NCBI Taxonomy" id="3494"/>
    <lineage>
        <taxon>Eukaryota</taxon>
        <taxon>Viridiplantae</taxon>
        <taxon>Streptophyta</taxon>
        <taxon>Embryophyta</taxon>
        <taxon>Tracheophyta</taxon>
        <taxon>Spermatophyta</taxon>
        <taxon>Magnoliopsida</taxon>
        <taxon>eudicotyledons</taxon>
        <taxon>Gunneridae</taxon>
        <taxon>Pentapetalae</taxon>
        <taxon>rosids</taxon>
        <taxon>fabids</taxon>
        <taxon>Rosales</taxon>
        <taxon>Moraceae</taxon>
        <taxon>Ficeae</taxon>
        <taxon>Ficus</taxon>
    </lineage>
</organism>
<name>A0AA88E821_FICCA</name>
<feature type="region of interest" description="Disordered" evidence="1">
    <location>
        <begin position="100"/>
        <end position="121"/>
    </location>
</feature>
<reference evidence="2" key="1">
    <citation type="submission" date="2023-07" db="EMBL/GenBank/DDBJ databases">
        <title>draft genome sequence of fig (Ficus carica).</title>
        <authorList>
            <person name="Takahashi T."/>
            <person name="Nishimura K."/>
        </authorList>
    </citation>
    <scope>NUCLEOTIDE SEQUENCE</scope>
</reference>
<keyword evidence="3" id="KW-1185">Reference proteome</keyword>
<sequence>MSCSPKLGHGVLLPCGGRPWCLGVQALACQGTRLGGWLIQATSMSRADIYNGVFSVFIIVRLYEGLMTGNRPELDVPDQDPPALAGISYEVPGAQLGLMTGHQPELDVPDQDPPVLAGISQ</sequence>
<dbReference type="EMBL" id="BTGU01000943">
    <property type="protein sequence ID" value="GMN69812.1"/>
    <property type="molecule type" value="Genomic_DNA"/>
</dbReference>